<keyword evidence="2" id="KW-0472">Membrane</keyword>
<name>A0A059A6Y3_EUCGR</name>
<keyword evidence="2" id="KW-1133">Transmembrane helix</keyword>
<evidence type="ECO:0000313" key="3">
    <source>
        <dbReference type="EMBL" id="KCW49867.1"/>
    </source>
</evidence>
<evidence type="ECO:0000256" key="1">
    <source>
        <dbReference type="SAM" id="MobiDB-lite"/>
    </source>
</evidence>
<feature type="region of interest" description="Disordered" evidence="1">
    <location>
        <begin position="139"/>
        <end position="166"/>
    </location>
</feature>
<dbReference type="OMA" id="MELCVFE"/>
<dbReference type="STRING" id="71139.A0A059A6Y3"/>
<accession>A0A059A6Y3</accession>
<evidence type="ECO:0000256" key="2">
    <source>
        <dbReference type="SAM" id="Phobius"/>
    </source>
</evidence>
<organism evidence="3">
    <name type="scientific">Eucalyptus grandis</name>
    <name type="common">Flooded gum</name>
    <dbReference type="NCBI Taxonomy" id="71139"/>
    <lineage>
        <taxon>Eukaryota</taxon>
        <taxon>Viridiplantae</taxon>
        <taxon>Streptophyta</taxon>
        <taxon>Embryophyta</taxon>
        <taxon>Tracheophyta</taxon>
        <taxon>Spermatophyta</taxon>
        <taxon>Magnoliopsida</taxon>
        <taxon>eudicotyledons</taxon>
        <taxon>Gunneridae</taxon>
        <taxon>Pentapetalae</taxon>
        <taxon>rosids</taxon>
        <taxon>malvids</taxon>
        <taxon>Myrtales</taxon>
        <taxon>Myrtaceae</taxon>
        <taxon>Myrtoideae</taxon>
        <taxon>Eucalypteae</taxon>
        <taxon>Eucalyptus</taxon>
    </lineage>
</organism>
<feature type="compositionally biased region" description="Acidic residues" evidence="1">
    <location>
        <begin position="151"/>
        <end position="163"/>
    </location>
</feature>
<dbReference type="EMBL" id="KK198763">
    <property type="protein sequence ID" value="KCW49867.1"/>
    <property type="molecule type" value="Genomic_DNA"/>
</dbReference>
<sequence>MLDLIVESVAQAASNPLAVFCFCNLLIVIILMSPRPSSNFHETSEFHLTVVTHDRVMDEQRIDMEQPPEDEETTPEVMELCVDGNLEKEGGSYNSEGQDGEVMELCVFENLEKEGGSCNSEGQDGEVMELCVFENLEKEGGSCNSEGQDGDKDDGESNNEDDDEFRRRIEAFIDKVNRGWKAERLRTHYLREQEQVDLLVSY</sequence>
<proteinExistence type="predicted"/>
<feature type="transmembrane region" description="Helical" evidence="2">
    <location>
        <begin position="12"/>
        <end position="32"/>
    </location>
</feature>
<protein>
    <submittedName>
        <fullName evidence="3">Uncharacterized protein</fullName>
    </submittedName>
</protein>
<dbReference type="PANTHER" id="PTHR36595:SF1">
    <property type="entry name" value="TRANSMEMBRANE PROTEIN"/>
    <property type="match status" value="1"/>
</dbReference>
<dbReference type="Gramene" id="KCW49867">
    <property type="protein sequence ID" value="KCW49867"/>
    <property type="gene ID" value="EUGRSUZ_K03335"/>
</dbReference>
<dbReference type="InParanoid" id="A0A059A6Y3"/>
<dbReference type="PANTHER" id="PTHR36595">
    <property type="entry name" value="TRANSMEMBRANE PROTEIN"/>
    <property type="match status" value="1"/>
</dbReference>
<dbReference type="AlphaFoldDB" id="A0A059A6Y3"/>
<keyword evidence="2" id="KW-0812">Transmembrane</keyword>
<reference evidence="3" key="1">
    <citation type="submission" date="2013-07" db="EMBL/GenBank/DDBJ databases">
        <title>The genome of Eucalyptus grandis.</title>
        <authorList>
            <person name="Schmutz J."/>
            <person name="Hayes R."/>
            <person name="Myburg A."/>
            <person name="Tuskan G."/>
            <person name="Grattapaglia D."/>
            <person name="Rokhsar D.S."/>
        </authorList>
    </citation>
    <scope>NUCLEOTIDE SEQUENCE</scope>
    <source>
        <tissue evidence="3">Leaf extractions</tissue>
    </source>
</reference>
<gene>
    <name evidence="3" type="ORF">EUGRSUZ_K03335</name>
</gene>